<dbReference type="SMART" id="SM00854">
    <property type="entry name" value="PGA_cap"/>
    <property type="match status" value="1"/>
</dbReference>
<comment type="caution">
    <text evidence="3">The sequence shown here is derived from an EMBL/GenBank/DDBJ whole genome shotgun (WGS) entry which is preliminary data.</text>
</comment>
<keyword evidence="4" id="KW-1185">Reference proteome</keyword>
<evidence type="ECO:0000256" key="1">
    <source>
        <dbReference type="ARBA" id="ARBA00005662"/>
    </source>
</evidence>
<dbReference type="PATRIC" id="fig|1121326.3.peg.1919"/>
<dbReference type="PANTHER" id="PTHR33393">
    <property type="entry name" value="POLYGLUTAMINE SYNTHESIS ACCESSORY PROTEIN RV0574C-RELATED"/>
    <property type="match status" value="1"/>
</dbReference>
<dbReference type="InterPro" id="IPR029052">
    <property type="entry name" value="Metallo-depent_PP-like"/>
</dbReference>
<proteinExistence type="inferred from homology"/>
<dbReference type="EMBL" id="LWAE01000002">
    <property type="protein sequence ID" value="KZL92123.1"/>
    <property type="molecule type" value="Genomic_DNA"/>
</dbReference>
<dbReference type="CDD" id="cd07381">
    <property type="entry name" value="MPP_CapA"/>
    <property type="match status" value="1"/>
</dbReference>
<dbReference type="Pfam" id="PF09587">
    <property type="entry name" value="PGA_cap"/>
    <property type="match status" value="1"/>
</dbReference>
<evidence type="ECO:0000259" key="2">
    <source>
        <dbReference type="SMART" id="SM00854"/>
    </source>
</evidence>
<dbReference type="STRING" id="1121326.CLMAG_19290"/>
<evidence type="ECO:0000313" key="3">
    <source>
        <dbReference type="EMBL" id="KZL92123.1"/>
    </source>
</evidence>
<dbReference type="PANTHER" id="PTHR33393:SF11">
    <property type="entry name" value="POLYGLUTAMINE SYNTHESIS ACCESSORY PROTEIN RV0574C-RELATED"/>
    <property type="match status" value="1"/>
</dbReference>
<evidence type="ECO:0000313" key="4">
    <source>
        <dbReference type="Proteomes" id="UP000076603"/>
    </source>
</evidence>
<feature type="domain" description="Capsule synthesis protein CapA" evidence="2">
    <location>
        <begin position="69"/>
        <end position="297"/>
    </location>
</feature>
<protein>
    <submittedName>
        <fullName evidence="3">Capsule biosynthesis protein CapA</fullName>
    </submittedName>
</protein>
<gene>
    <name evidence="3" type="primary">capA</name>
    <name evidence="3" type="ORF">CLMAG_19290</name>
</gene>
<dbReference type="InterPro" id="IPR019079">
    <property type="entry name" value="Capsule_synth_CapA"/>
</dbReference>
<dbReference type="Gene3D" id="3.60.21.10">
    <property type="match status" value="1"/>
</dbReference>
<comment type="similarity">
    <text evidence="1">Belongs to the CapA family.</text>
</comment>
<name>A0A162T1C4_9CLOT</name>
<dbReference type="Proteomes" id="UP000076603">
    <property type="component" value="Unassembled WGS sequence"/>
</dbReference>
<dbReference type="SUPFAM" id="SSF56300">
    <property type="entry name" value="Metallo-dependent phosphatases"/>
    <property type="match status" value="1"/>
</dbReference>
<sequence>MVKTRRKNNLKKRKKAIISIFTILFLFLLYMSTKITYSPKNKSVASVTPTSTVISDNKKIETNRNVEILLSSAGDCTIGTDPSFDRSTSLPTIVRDRNNDYSYLFKNSAPIFQKDDITIVNLETTFTNATERAEKTFTFKAPPEFSKALILGSIEGVNISNNHTRDYLDKGFTDTISTLKQNNINYFGENNKWIKEINGVKLGFLGYTGWQYNDRLIDKLKKDIEELKAENCVVIINFHWGEENSYYPNSTQKSIAHYAVDQGADLVIGHHPHVVQGIEKYKDKIICYSLGNFCFGGNSNPRDKDTFVLQAKFSFNNNNLEKYSVRAIPFSISSVNYKNDYCPTPLEGDSKERVLKKINNLSSPLGFQVSDSFD</sequence>
<organism evidence="3 4">
    <name type="scientific">Clostridium magnum DSM 2767</name>
    <dbReference type="NCBI Taxonomy" id="1121326"/>
    <lineage>
        <taxon>Bacteria</taxon>
        <taxon>Bacillati</taxon>
        <taxon>Bacillota</taxon>
        <taxon>Clostridia</taxon>
        <taxon>Eubacteriales</taxon>
        <taxon>Clostridiaceae</taxon>
        <taxon>Clostridium</taxon>
    </lineage>
</organism>
<dbReference type="OrthoDB" id="9810906at2"/>
<reference evidence="3 4" key="1">
    <citation type="submission" date="2016-04" db="EMBL/GenBank/DDBJ databases">
        <title>Genome sequence of Clostridium magnum DSM 2767.</title>
        <authorList>
            <person name="Poehlein A."/>
            <person name="Uhlig R."/>
            <person name="Fischer R."/>
            <person name="Bahl H."/>
            <person name="Daniel R."/>
        </authorList>
    </citation>
    <scope>NUCLEOTIDE SEQUENCE [LARGE SCALE GENOMIC DNA]</scope>
    <source>
        <strain evidence="3 4">DSM 2767</strain>
    </source>
</reference>
<dbReference type="InterPro" id="IPR052169">
    <property type="entry name" value="CW_Biosynth-Accessory"/>
</dbReference>
<dbReference type="RefSeq" id="WP_066621385.1">
    <property type="nucleotide sequence ID" value="NZ_FQXL01000004.1"/>
</dbReference>
<dbReference type="AlphaFoldDB" id="A0A162T1C4"/>
<accession>A0A162T1C4</accession>